<protein>
    <recommendedName>
        <fullName evidence="3">SET domain-containing protein</fullName>
    </recommendedName>
</protein>
<evidence type="ECO:0000313" key="1">
    <source>
        <dbReference type="EMBL" id="CAE7232695.1"/>
    </source>
</evidence>
<dbReference type="SUPFAM" id="SSF82199">
    <property type="entry name" value="SET domain"/>
    <property type="match status" value="1"/>
</dbReference>
<reference evidence="1" key="1">
    <citation type="submission" date="2021-02" db="EMBL/GenBank/DDBJ databases">
        <authorList>
            <person name="Dougan E. K."/>
            <person name="Rhodes N."/>
            <person name="Thang M."/>
            <person name="Chan C."/>
        </authorList>
    </citation>
    <scope>NUCLEOTIDE SEQUENCE</scope>
</reference>
<dbReference type="InterPro" id="IPR046341">
    <property type="entry name" value="SET_dom_sf"/>
</dbReference>
<sequence>MSVAPTTNIPASKSHVRIYTIYTMKMSSWARFNGLRQLRSESPRISPAVENRGGAWIAVLPLTKTQLSMVMHPGSAPVIQEHVQKTPTSLEQRPGWSRTLTRKVEQMQAYSQQIKESARWVAQTADVSEERACWAIGAVISRSFAADEVRAMVPLADIFNHKPQRPAEGGSDAAWRLSEDGSRFEVRAVETAKVGEASGA</sequence>
<dbReference type="OrthoDB" id="441812at2759"/>
<dbReference type="EMBL" id="CAJNDS010000768">
    <property type="protein sequence ID" value="CAE7232695.1"/>
    <property type="molecule type" value="Genomic_DNA"/>
</dbReference>
<gene>
    <name evidence="1" type="ORF">SNAT2548_LOCUS9658</name>
</gene>
<accession>A0A812KZ74</accession>
<dbReference type="Proteomes" id="UP000604046">
    <property type="component" value="Unassembled WGS sequence"/>
</dbReference>
<dbReference type="AlphaFoldDB" id="A0A812KZ74"/>
<proteinExistence type="predicted"/>
<dbReference type="Gene3D" id="3.90.1410.10">
    <property type="entry name" value="set domain protein methyltransferase, domain 1"/>
    <property type="match status" value="1"/>
</dbReference>
<name>A0A812KZ74_9DINO</name>
<evidence type="ECO:0000313" key="2">
    <source>
        <dbReference type="Proteomes" id="UP000604046"/>
    </source>
</evidence>
<organism evidence="1 2">
    <name type="scientific">Symbiodinium natans</name>
    <dbReference type="NCBI Taxonomy" id="878477"/>
    <lineage>
        <taxon>Eukaryota</taxon>
        <taxon>Sar</taxon>
        <taxon>Alveolata</taxon>
        <taxon>Dinophyceae</taxon>
        <taxon>Suessiales</taxon>
        <taxon>Symbiodiniaceae</taxon>
        <taxon>Symbiodinium</taxon>
    </lineage>
</organism>
<comment type="caution">
    <text evidence="1">The sequence shown here is derived from an EMBL/GenBank/DDBJ whole genome shotgun (WGS) entry which is preliminary data.</text>
</comment>
<keyword evidence="2" id="KW-1185">Reference proteome</keyword>
<evidence type="ECO:0008006" key="3">
    <source>
        <dbReference type="Google" id="ProtNLM"/>
    </source>
</evidence>